<dbReference type="InterPro" id="IPR044053">
    <property type="entry name" value="AsaB-like"/>
</dbReference>
<dbReference type="SFLD" id="SFLDS00019">
    <property type="entry name" value="Glutathione_Transferase_(cytos"/>
    <property type="match status" value="1"/>
</dbReference>
<keyword evidence="1" id="KW-0560">Oxidoreductase</keyword>
<dbReference type="PANTHER" id="PTHR34598">
    <property type="entry name" value="BLL6449 PROTEIN"/>
    <property type="match status" value="1"/>
</dbReference>
<evidence type="ECO:0000313" key="5">
    <source>
        <dbReference type="EMBL" id="KAF2724492.1"/>
    </source>
</evidence>
<feature type="domain" description="GST N-terminal" evidence="3">
    <location>
        <begin position="1"/>
        <end position="81"/>
    </location>
</feature>
<dbReference type="EMBL" id="MU003771">
    <property type="protein sequence ID" value="KAF2724492.1"/>
    <property type="molecule type" value="Genomic_DNA"/>
</dbReference>
<comment type="similarity">
    <text evidence="2">Belongs to the asaB hydroxylase/desaturase family.</text>
</comment>
<dbReference type="InterPro" id="IPR004046">
    <property type="entry name" value="GST_C"/>
</dbReference>
<name>A0A9P4QGU1_9PEZI</name>
<dbReference type="InterPro" id="IPR004045">
    <property type="entry name" value="Glutathione_S-Trfase_N"/>
</dbReference>
<dbReference type="PROSITE" id="PS50405">
    <property type="entry name" value="GST_CTER"/>
    <property type="match status" value="1"/>
</dbReference>
<dbReference type="SFLD" id="SFLDG00358">
    <property type="entry name" value="Main_(cytGST)"/>
    <property type="match status" value="1"/>
</dbReference>
<evidence type="ECO:0000259" key="4">
    <source>
        <dbReference type="PROSITE" id="PS50405"/>
    </source>
</evidence>
<evidence type="ECO:0000259" key="3">
    <source>
        <dbReference type="PROSITE" id="PS50404"/>
    </source>
</evidence>
<dbReference type="Gene3D" id="3.40.30.10">
    <property type="entry name" value="Glutaredoxin"/>
    <property type="match status" value="1"/>
</dbReference>
<dbReference type="InterPro" id="IPR010987">
    <property type="entry name" value="Glutathione-S-Trfase_C-like"/>
</dbReference>
<dbReference type="SUPFAM" id="SSF52833">
    <property type="entry name" value="Thioredoxin-like"/>
    <property type="match status" value="1"/>
</dbReference>
<dbReference type="Pfam" id="PF02798">
    <property type="entry name" value="GST_N"/>
    <property type="match status" value="1"/>
</dbReference>
<feature type="domain" description="GST C-terminal" evidence="4">
    <location>
        <begin position="87"/>
        <end position="218"/>
    </location>
</feature>
<dbReference type="InterPro" id="IPR036249">
    <property type="entry name" value="Thioredoxin-like_sf"/>
</dbReference>
<dbReference type="AlphaFoldDB" id="A0A9P4QGU1"/>
<keyword evidence="6" id="KW-1185">Reference proteome</keyword>
<evidence type="ECO:0000256" key="1">
    <source>
        <dbReference type="ARBA" id="ARBA00023002"/>
    </source>
</evidence>
<dbReference type="Proteomes" id="UP000799441">
    <property type="component" value="Unassembled WGS sequence"/>
</dbReference>
<dbReference type="InterPro" id="IPR040079">
    <property type="entry name" value="Glutathione_S-Trfase"/>
</dbReference>
<accession>A0A9P4QGU1</accession>
<comment type="caution">
    <text evidence="5">The sequence shown here is derived from an EMBL/GenBank/DDBJ whole genome shotgun (WGS) entry which is preliminary data.</text>
</comment>
<dbReference type="PANTHER" id="PTHR34598:SF3">
    <property type="entry name" value="OXIDOREDUCTASE AN1597"/>
    <property type="match status" value="1"/>
</dbReference>
<evidence type="ECO:0008006" key="7">
    <source>
        <dbReference type="Google" id="ProtNLM"/>
    </source>
</evidence>
<dbReference type="InterPro" id="IPR036282">
    <property type="entry name" value="Glutathione-S-Trfase_C_sf"/>
</dbReference>
<evidence type="ECO:0000313" key="6">
    <source>
        <dbReference type="Proteomes" id="UP000799441"/>
    </source>
</evidence>
<dbReference type="SUPFAM" id="SSF47616">
    <property type="entry name" value="GST C-terminal domain-like"/>
    <property type="match status" value="1"/>
</dbReference>
<dbReference type="OrthoDB" id="412788at2759"/>
<evidence type="ECO:0000256" key="2">
    <source>
        <dbReference type="ARBA" id="ARBA00023604"/>
    </source>
</evidence>
<dbReference type="Gene3D" id="1.20.1050.10">
    <property type="match status" value="1"/>
</dbReference>
<proteinExistence type="inferred from homology"/>
<dbReference type="NCBIfam" id="NF041278">
    <property type="entry name" value="CmcJ_NvfI_EfuI"/>
    <property type="match status" value="1"/>
</dbReference>
<sequence>MLKLYLDPCTINCRKVLAGLDYLGTEFTLDHIDFFKGQQKSEEFKKINPCATVPAAKDGDLILTESNAILQYAADLKGDTPAYPSKDLKKRADINRWLLWEASVWFSSCYIYLVEYVVKPLMSAQADQTKIDEEAPNFHKLASILEGRLAESGKFLCGSEPTLADFAVAAPMHLHEASRLPLDQYPSLRRWIANVEQLPSWRKTQGPVEKALLPEKRQSNGSSGANGSAHQVRADFNYTRDLGDKLTELYFYEDPRSELIHEPGDDAHAVTVTDGWHRADSFSVDKEGFAVLNFTSHYPSDRWHDEDHVHDSFYPEVVELLKQEFGAKRVLVFDHTIRTKVNVAKKLTQETNTSQRAPVRLVHCDYTAESGPIRVKQLLPEEANDLLARRVAFFNVWKPLNKVEEQPLAMCDVTSSPPDNYFKLHLRYRDRSGENYVMRYSPEHKWWYFPHMEPDKCIVLKTYESDTDRARFVGHTAFDDPESRPDAPARQSIEIRTICFF</sequence>
<dbReference type="GO" id="GO:0016491">
    <property type="term" value="F:oxidoreductase activity"/>
    <property type="evidence" value="ECO:0007669"/>
    <property type="project" value="UniProtKB-KW"/>
</dbReference>
<dbReference type="Pfam" id="PF00043">
    <property type="entry name" value="GST_C"/>
    <property type="match status" value="1"/>
</dbReference>
<organism evidence="5 6">
    <name type="scientific">Polychaeton citri CBS 116435</name>
    <dbReference type="NCBI Taxonomy" id="1314669"/>
    <lineage>
        <taxon>Eukaryota</taxon>
        <taxon>Fungi</taxon>
        <taxon>Dikarya</taxon>
        <taxon>Ascomycota</taxon>
        <taxon>Pezizomycotina</taxon>
        <taxon>Dothideomycetes</taxon>
        <taxon>Dothideomycetidae</taxon>
        <taxon>Capnodiales</taxon>
        <taxon>Capnodiaceae</taxon>
        <taxon>Polychaeton</taxon>
    </lineage>
</organism>
<reference evidence="5" key="1">
    <citation type="journal article" date="2020" name="Stud. Mycol.">
        <title>101 Dothideomycetes genomes: a test case for predicting lifestyles and emergence of pathogens.</title>
        <authorList>
            <person name="Haridas S."/>
            <person name="Albert R."/>
            <person name="Binder M."/>
            <person name="Bloem J."/>
            <person name="Labutti K."/>
            <person name="Salamov A."/>
            <person name="Andreopoulos B."/>
            <person name="Baker S."/>
            <person name="Barry K."/>
            <person name="Bills G."/>
            <person name="Bluhm B."/>
            <person name="Cannon C."/>
            <person name="Castanera R."/>
            <person name="Culley D."/>
            <person name="Daum C."/>
            <person name="Ezra D."/>
            <person name="Gonzalez J."/>
            <person name="Henrissat B."/>
            <person name="Kuo A."/>
            <person name="Liang C."/>
            <person name="Lipzen A."/>
            <person name="Lutzoni F."/>
            <person name="Magnuson J."/>
            <person name="Mondo S."/>
            <person name="Nolan M."/>
            <person name="Ohm R."/>
            <person name="Pangilinan J."/>
            <person name="Park H.-J."/>
            <person name="Ramirez L."/>
            <person name="Alfaro M."/>
            <person name="Sun H."/>
            <person name="Tritt A."/>
            <person name="Yoshinaga Y."/>
            <person name="Zwiers L.-H."/>
            <person name="Turgeon B."/>
            <person name="Goodwin S."/>
            <person name="Spatafora J."/>
            <person name="Crous P."/>
            <person name="Grigoriev I."/>
        </authorList>
    </citation>
    <scope>NUCLEOTIDE SEQUENCE</scope>
    <source>
        <strain evidence="5">CBS 116435</strain>
    </source>
</reference>
<gene>
    <name evidence="5" type="ORF">K431DRAFT_343848</name>
</gene>
<dbReference type="PROSITE" id="PS50404">
    <property type="entry name" value="GST_NTER"/>
    <property type="match status" value="1"/>
</dbReference>
<protein>
    <recommendedName>
        <fullName evidence="7">Glutathione S-transferase</fullName>
    </recommendedName>
</protein>